<reference evidence="5 6" key="1">
    <citation type="submission" date="2018-10" db="EMBL/GenBank/DDBJ databases">
        <title>Isolation, diversity and antifungal activity of actinobacteria from wheat.</title>
        <authorList>
            <person name="Han C."/>
        </authorList>
    </citation>
    <scope>NUCLEOTIDE SEQUENCE [LARGE SCALE GENOMIC DNA]</scope>
    <source>
        <strain evidence="5 6">NEAU-YY56</strain>
    </source>
</reference>
<dbReference type="SMART" id="SM00267">
    <property type="entry name" value="GGDEF"/>
    <property type="match status" value="1"/>
</dbReference>
<evidence type="ECO:0000259" key="2">
    <source>
        <dbReference type="PROSITE" id="PS50883"/>
    </source>
</evidence>
<dbReference type="Pfam" id="PF00563">
    <property type="entry name" value="EAL"/>
    <property type="match status" value="1"/>
</dbReference>
<feature type="domain" description="EAL" evidence="2">
    <location>
        <begin position="387"/>
        <end position="646"/>
    </location>
</feature>
<dbReference type="InterPro" id="IPR001633">
    <property type="entry name" value="EAL_dom"/>
</dbReference>
<accession>A0A3M2JFK2</accession>
<dbReference type="Pfam" id="PF00990">
    <property type="entry name" value="GGDEF"/>
    <property type="match status" value="1"/>
</dbReference>
<dbReference type="SUPFAM" id="SSF55073">
    <property type="entry name" value="Nucleotide cyclase"/>
    <property type="match status" value="1"/>
</dbReference>
<dbReference type="Proteomes" id="UP000269289">
    <property type="component" value="Unassembled WGS sequence"/>
</dbReference>
<dbReference type="Pfam" id="PF00571">
    <property type="entry name" value="CBS"/>
    <property type="match status" value="1"/>
</dbReference>
<dbReference type="InterPro" id="IPR029787">
    <property type="entry name" value="Nucleotide_cyclase"/>
</dbReference>
<dbReference type="PANTHER" id="PTHR44757">
    <property type="entry name" value="DIGUANYLATE CYCLASE DGCP"/>
    <property type="match status" value="1"/>
</dbReference>
<dbReference type="PANTHER" id="PTHR44757:SF2">
    <property type="entry name" value="BIOFILM ARCHITECTURE MAINTENANCE PROTEIN MBAA"/>
    <property type="match status" value="1"/>
</dbReference>
<dbReference type="PROSITE" id="PS50887">
    <property type="entry name" value="GGDEF"/>
    <property type="match status" value="1"/>
</dbReference>
<dbReference type="SUPFAM" id="SSF54631">
    <property type="entry name" value="CBS-domain pair"/>
    <property type="match status" value="1"/>
</dbReference>
<gene>
    <name evidence="5" type="ORF">EBM89_08920</name>
</gene>
<keyword evidence="6" id="KW-1185">Reference proteome</keyword>
<dbReference type="InterPro" id="IPR052155">
    <property type="entry name" value="Biofilm_reg_signaling"/>
</dbReference>
<dbReference type="InterPro" id="IPR000160">
    <property type="entry name" value="GGDEF_dom"/>
</dbReference>
<evidence type="ECO:0000313" key="5">
    <source>
        <dbReference type="EMBL" id="RMI09775.1"/>
    </source>
</evidence>
<keyword evidence="1" id="KW-0129">CBS domain</keyword>
<dbReference type="CDD" id="cd01948">
    <property type="entry name" value="EAL"/>
    <property type="match status" value="1"/>
</dbReference>
<dbReference type="InterPro" id="IPR043128">
    <property type="entry name" value="Rev_trsase/Diguanyl_cyclase"/>
</dbReference>
<sequence>MAPSPVRGVPTARSVNVRRTGRADGWRWLRLAPRGPIVGDVSPRTSARWRRAERGRALADLVSSPVVVAPTDSCESVDVGFRSTWTGSSVLVAPREPEGPHGMVARKDFLTTMTGRYGFGRSLWARRPVADVARWDVPWVDVGASLTEAAERLATGDGYQDMVVTGPGGVPVGILDPTTLMEALAAELAHEASHDHLTGVTSRARFVDGLRDLCEAAREDGGAVVLAFLDLDRLKEVNDTLGHSFGDALLHSVASRLAASARPGDVVGRLGGDEFALARLLTVQTPQDTWRVRALDLGEALRSAIAAHDPDLPVPAHSRVSVGLAIGAGPLVDSDRLLREADLAMYGAKKAGGDRVRLAGADLTAAVEGPDDVPGAAPGSTTCPDADAAGTGAALAALAGLDLDALEVHYQPIAGAQDGTVREVEALLRRRGPDGALEGPVAPLDRASRAGLSLDLDLWVLARACRDLAAWRVDLGDAAPAVVDVNLSPAALDEAELAPRVLAVLDATGTPHDSVRLELSEAATDAQIARAVPALRVLRDAGVPIALDDLGGAMSGLRQVTRLPVDVVKIDRAVVAGMLDDPLDALLVEVVHRMAVDRGLTVVAEGVESDAQLDALRAAGIPLVQGFLVARPMSTDALRAYLGGPARLPA</sequence>
<evidence type="ECO:0000256" key="1">
    <source>
        <dbReference type="PROSITE-ProRule" id="PRU00703"/>
    </source>
</evidence>
<proteinExistence type="predicted"/>
<dbReference type="AlphaFoldDB" id="A0A3M2JFK2"/>
<organism evidence="5 6">
    <name type="scientific">Cellulomonas triticagri</name>
    <dbReference type="NCBI Taxonomy" id="2483352"/>
    <lineage>
        <taxon>Bacteria</taxon>
        <taxon>Bacillati</taxon>
        <taxon>Actinomycetota</taxon>
        <taxon>Actinomycetes</taxon>
        <taxon>Micrococcales</taxon>
        <taxon>Cellulomonadaceae</taxon>
        <taxon>Cellulomonas</taxon>
    </lineage>
</organism>
<dbReference type="SMART" id="SM00052">
    <property type="entry name" value="EAL"/>
    <property type="match status" value="1"/>
</dbReference>
<dbReference type="InterPro" id="IPR000644">
    <property type="entry name" value="CBS_dom"/>
</dbReference>
<dbReference type="EMBL" id="RFFI01000040">
    <property type="protein sequence ID" value="RMI09775.1"/>
    <property type="molecule type" value="Genomic_DNA"/>
</dbReference>
<evidence type="ECO:0000259" key="3">
    <source>
        <dbReference type="PROSITE" id="PS50887"/>
    </source>
</evidence>
<dbReference type="Gene3D" id="3.30.70.270">
    <property type="match status" value="1"/>
</dbReference>
<evidence type="ECO:0000313" key="6">
    <source>
        <dbReference type="Proteomes" id="UP000269289"/>
    </source>
</evidence>
<evidence type="ECO:0000259" key="4">
    <source>
        <dbReference type="PROSITE" id="PS51371"/>
    </source>
</evidence>
<dbReference type="PROSITE" id="PS50883">
    <property type="entry name" value="EAL"/>
    <property type="match status" value="1"/>
</dbReference>
<dbReference type="InterPro" id="IPR035919">
    <property type="entry name" value="EAL_sf"/>
</dbReference>
<dbReference type="SUPFAM" id="SSF141868">
    <property type="entry name" value="EAL domain-like"/>
    <property type="match status" value="1"/>
</dbReference>
<comment type="caution">
    <text evidence="5">The sequence shown here is derived from an EMBL/GenBank/DDBJ whole genome shotgun (WGS) entry which is preliminary data.</text>
</comment>
<dbReference type="PROSITE" id="PS51371">
    <property type="entry name" value="CBS"/>
    <property type="match status" value="1"/>
</dbReference>
<dbReference type="Gene3D" id="3.20.20.450">
    <property type="entry name" value="EAL domain"/>
    <property type="match status" value="1"/>
</dbReference>
<name>A0A3M2JFK2_9CELL</name>
<feature type="domain" description="GGDEF" evidence="3">
    <location>
        <begin position="222"/>
        <end position="361"/>
    </location>
</feature>
<feature type="domain" description="CBS" evidence="4">
    <location>
        <begin position="132"/>
        <end position="193"/>
    </location>
</feature>
<dbReference type="InterPro" id="IPR046342">
    <property type="entry name" value="CBS_dom_sf"/>
</dbReference>
<protein>
    <submittedName>
        <fullName evidence="5">EAL domain-containing protein</fullName>
    </submittedName>
</protein>
<dbReference type="CDD" id="cd01949">
    <property type="entry name" value="GGDEF"/>
    <property type="match status" value="1"/>
</dbReference>
<dbReference type="NCBIfam" id="TIGR00254">
    <property type="entry name" value="GGDEF"/>
    <property type="match status" value="1"/>
</dbReference>